<name>A0ABQ4S1G6_9HYPH</name>
<dbReference type="SUPFAM" id="SSF51905">
    <property type="entry name" value="FAD/NAD(P)-binding domain"/>
    <property type="match status" value="2"/>
</dbReference>
<dbReference type="PRINTS" id="PR00368">
    <property type="entry name" value="FADPNR"/>
</dbReference>
<dbReference type="InterPro" id="IPR050446">
    <property type="entry name" value="FAD-oxidoreductase/Apoptosis"/>
</dbReference>
<protein>
    <submittedName>
        <fullName evidence="7">Anthranilate 1,2-dioxygenase system ferredoxin--NAD(+) reductase component</fullName>
    </submittedName>
</protein>
<gene>
    <name evidence="7" type="primary">andAa</name>
    <name evidence="7" type="ORF">OCOJLMKI_4062</name>
</gene>
<dbReference type="Gene3D" id="3.30.390.30">
    <property type="match status" value="1"/>
</dbReference>
<dbReference type="InterPro" id="IPR028202">
    <property type="entry name" value="Reductase_C"/>
</dbReference>
<feature type="domain" description="FAD/NAD(P)-binding" evidence="5">
    <location>
        <begin position="7"/>
        <end position="312"/>
    </location>
</feature>
<accession>A0ABQ4S1G6</accession>
<dbReference type="InterPro" id="IPR023753">
    <property type="entry name" value="FAD/NAD-binding_dom"/>
</dbReference>
<evidence type="ECO:0000256" key="2">
    <source>
        <dbReference type="ARBA" id="ARBA00022630"/>
    </source>
</evidence>
<dbReference type="PANTHER" id="PTHR43557:SF2">
    <property type="entry name" value="RIESKE DOMAIN-CONTAINING PROTEIN-RELATED"/>
    <property type="match status" value="1"/>
</dbReference>
<dbReference type="RefSeq" id="WP_238245929.1">
    <property type="nucleotide sequence ID" value="NZ_BPQP01000071.1"/>
</dbReference>
<reference evidence="7" key="2">
    <citation type="submission" date="2021-08" db="EMBL/GenBank/DDBJ databases">
        <authorList>
            <person name="Tani A."/>
            <person name="Ola A."/>
            <person name="Ogura Y."/>
            <person name="Katsura K."/>
            <person name="Hayashi T."/>
        </authorList>
    </citation>
    <scope>NUCLEOTIDE SEQUENCE</scope>
    <source>
        <strain evidence="7">DSM 19015</strain>
    </source>
</reference>
<dbReference type="Pfam" id="PF14759">
    <property type="entry name" value="Reductase_C"/>
    <property type="match status" value="1"/>
</dbReference>
<dbReference type="Gene3D" id="3.50.50.60">
    <property type="entry name" value="FAD/NAD(P)-binding domain"/>
    <property type="match status" value="2"/>
</dbReference>
<evidence type="ECO:0000313" key="8">
    <source>
        <dbReference type="Proteomes" id="UP001055125"/>
    </source>
</evidence>
<organism evidence="7 8">
    <name type="scientific">Methylobacterium iners</name>
    <dbReference type="NCBI Taxonomy" id="418707"/>
    <lineage>
        <taxon>Bacteria</taxon>
        <taxon>Pseudomonadati</taxon>
        <taxon>Pseudomonadota</taxon>
        <taxon>Alphaproteobacteria</taxon>
        <taxon>Hyphomicrobiales</taxon>
        <taxon>Methylobacteriaceae</taxon>
        <taxon>Methylobacterium</taxon>
    </lineage>
</organism>
<keyword evidence="8" id="KW-1185">Reference proteome</keyword>
<comment type="cofactor">
    <cofactor evidence="1">
        <name>FAD</name>
        <dbReference type="ChEBI" id="CHEBI:57692"/>
    </cofactor>
</comment>
<evidence type="ECO:0000259" key="6">
    <source>
        <dbReference type="Pfam" id="PF14759"/>
    </source>
</evidence>
<evidence type="ECO:0000313" key="7">
    <source>
        <dbReference type="EMBL" id="GJD96836.1"/>
    </source>
</evidence>
<keyword evidence="3" id="KW-0274">FAD</keyword>
<dbReference type="Pfam" id="PF07992">
    <property type="entry name" value="Pyr_redox_2"/>
    <property type="match status" value="1"/>
</dbReference>
<proteinExistence type="predicted"/>
<dbReference type="PRINTS" id="PR00411">
    <property type="entry name" value="PNDRDTASEI"/>
</dbReference>
<reference evidence="7" key="1">
    <citation type="journal article" date="2021" name="Front. Microbiol.">
        <title>Comprehensive Comparative Genomics and Phenotyping of Methylobacterium Species.</title>
        <authorList>
            <person name="Alessa O."/>
            <person name="Ogura Y."/>
            <person name="Fujitani Y."/>
            <person name="Takami H."/>
            <person name="Hayashi T."/>
            <person name="Sahin N."/>
            <person name="Tani A."/>
        </authorList>
    </citation>
    <scope>NUCLEOTIDE SEQUENCE</scope>
    <source>
        <strain evidence="7">DSM 19015</strain>
    </source>
</reference>
<keyword evidence="2" id="KW-0285">Flavoprotein</keyword>
<comment type="caution">
    <text evidence="7">The sequence shown here is derived from an EMBL/GenBank/DDBJ whole genome shotgun (WGS) entry which is preliminary data.</text>
</comment>
<dbReference type="PANTHER" id="PTHR43557">
    <property type="entry name" value="APOPTOSIS-INDUCING FACTOR 1"/>
    <property type="match status" value="1"/>
</dbReference>
<evidence type="ECO:0000259" key="5">
    <source>
        <dbReference type="Pfam" id="PF07992"/>
    </source>
</evidence>
<dbReference type="EMBL" id="BPQP01000071">
    <property type="protein sequence ID" value="GJD96836.1"/>
    <property type="molecule type" value="Genomic_DNA"/>
</dbReference>
<evidence type="ECO:0000256" key="4">
    <source>
        <dbReference type="ARBA" id="ARBA00023002"/>
    </source>
</evidence>
<dbReference type="InterPro" id="IPR016156">
    <property type="entry name" value="FAD/NAD-linked_Rdtase_dimer_sf"/>
</dbReference>
<keyword evidence="4" id="KW-0560">Oxidoreductase</keyword>
<feature type="domain" description="Reductase C-terminal" evidence="6">
    <location>
        <begin position="334"/>
        <end position="406"/>
    </location>
</feature>
<sequence>MSANGHAVIVGAALAGLRGAEAMRRAGFSGRLTLVGAEPHRPYDRPHLSKHMLTGEVSAAATALPNLVPLDAEWRLGTAATGLDRANRRLSLADGTTLPYDRLLIAAGTRARPWPNPAEGRLRGVHTLRTRDDAAALRAALVAGPRRVLIIGGGFIGCEVASACRTLDLPVTIVEPGPVPLARVLGRHLGAVVAALHEARGVELRSGTKVERLEDDGSGRVARAVLSDGDTIEADLVVVALGAVRNTEWLEGSGLKADEGGVDCNAYGQVLGEDGRADSAIAAAGDVARFPHPLYDGRRVALEHWGHAVAQAEHAGRLLAGADPGPAYAEVPAFWSAQGGITIKSVGLTEGADALAIAQGDPKAGRFLAVYGAKGRCIAAVSFDSGRWLPAYAEQIAARAPFPPIRGAADQGSLTILDPAFPEA</sequence>
<evidence type="ECO:0000256" key="1">
    <source>
        <dbReference type="ARBA" id="ARBA00001974"/>
    </source>
</evidence>
<dbReference type="SUPFAM" id="SSF55424">
    <property type="entry name" value="FAD/NAD-linked reductases, dimerisation (C-terminal) domain"/>
    <property type="match status" value="1"/>
</dbReference>
<dbReference type="InterPro" id="IPR036188">
    <property type="entry name" value="FAD/NAD-bd_sf"/>
</dbReference>
<dbReference type="Proteomes" id="UP001055125">
    <property type="component" value="Unassembled WGS sequence"/>
</dbReference>
<evidence type="ECO:0000256" key="3">
    <source>
        <dbReference type="ARBA" id="ARBA00022827"/>
    </source>
</evidence>